<dbReference type="Proteomes" id="UP000237000">
    <property type="component" value="Unassembled WGS sequence"/>
</dbReference>
<reference evidence="3" key="1">
    <citation type="submission" date="2016-06" db="EMBL/GenBank/DDBJ databases">
        <title>Parallel loss of symbiosis genes in relatives of nitrogen-fixing non-legume Parasponia.</title>
        <authorList>
            <person name="Van Velzen R."/>
            <person name="Holmer R."/>
            <person name="Bu F."/>
            <person name="Rutten L."/>
            <person name="Van Zeijl A."/>
            <person name="Liu W."/>
            <person name="Santuari L."/>
            <person name="Cao Q."/>
            <person name="Sharma T."/>
            <person name="Shen D."/>
            <person name="Roswanjaya Y."/>
            <person name="Wardhani T."/>
            <person name="Kalhor M.S."/>
            <person name="Jansen J."/>
            <person name="Van den Hoogen J."/>
            <person name="Gungor B."/>
            <person name="Hartog M."/>
            <person name="Hontelez J."/>
            <person name="Verver J."/>
            <person name="Yang W.-C."/>
            <person name="Schijlen E."/>
            <person name="Repin R."/>
            <person name="Schilthuizen M."/>
            <person name="Schranz E."/>
            <person name="Heidstra R."/>
            <person name="Miyata K."/>
            <person name="Fedorova E."/>
            <person name="Kohlen W."/>
            <person name="Bisseling T."/>
            <person name="Smit S."/>
            <person name="Geurts R."/>
        </authorList>
    </citation>
    <scope>NUCLEOTIDE SEQUENCE [LARGE SCALE GENOMIC DNA]</scope>
    <source>
        <strain evidence="3">cv. RG33-2</strain>
    </source>
</reference>
<evidence type="ECO:0000313" key="3">
    <source>
        <dbReference type="Proteomes" id="UP000237000"/>
    </source>
</evidence>
<dbReference type="AlphaFoldDB" id="A0A2P5FLK9"/>
<comment type="caution">
    <text evidence="2">The sequence shown here is derived from an EMBL/GenBank/DDBJ whole genome shotgun (WGS) entry which is preliminary data.</text>
</comment>
<dbReference type="InParanoid" id="A0A2P5FLK9"/>
<gene>
    <name evidence="2" type="ORF">TorRG33x02_055460</name>
</gene>
<evidence type="ECO:0000259" key="1">
    <source>
        <dbReference type="Pfam" id="PF13456"/>
    </source>
</evidence>
<accession>A0A2P5FLK9</accession>
<protein>
    <recommendedName>
        <fullName evidence="1">RNase H type-1 domain-containing protein</fullName>
    </recommendedName>
</protein>
<feature type="non-terminal residue" evidence="2">
    <location>
        <position position="1"/>
    </location>
</feature>
<dbReference type="EMBL" id="JXTC01000023">
    <property type="protein sequence ID" value="PON98646.1"/>
    <property type="molecule type" value="Genomic_DNA"/>
</dbReference>
<dbReference type="Pfam" id="PF13456">
    <property type="entry name" value="RVT_3"/>
    <property type="match status" value="1"/>
</dbReference>
<dbReference type="InterPro" id="IPR002156">
    <property type="entry name" value="RNaseH_domain"/>
</dbReference>
<sequence>SGSCGVSPRVNGVLLVENVELIALCEGLHFAIDAGCPPAVAECDALKIVNGLKSLNPLAVNAPLFSDILSFMSFAKCDSYHYIPHCGNRVVAHNLASHVFTRPNDMYWVESIPVFISSSVIEDLT</sequence>
<name>A0A2P5FLK9_TREOI</name>
<organism evidence="2 3">
    <name type="scientific">Trema orientale</name>
    <name type="common">Charcoal tree</name>
    <name type="synonym">Celtis orientalis</name>
    <dbReference type="NCBI Taxonomy" id="63057"/>
    <lineage>
        <taxon>Eukaryota</taxon>
        <taxon>Viridiplantae</taxon>
        <taxon>Streptophyta</taxon>
        <taxon>Embryophyta</taxon>
        <taxon>Tracheophyta</taxon>
        <taxon>Spermatophyta</taxon>
        <taxon>Magnoliopsida</taxon>
        <taxon>eudicotyledons</taxon>
        <taxon>Gunneridae</taxon>
        <taxon>Pentapetalae</taxon>
        <taxon>rosids</taxon>
        <taxon>fabids</taxon>
        <taxon>Rosales</taxon>
        <taxon>Cannabaceae</taxon>
        <taxon>Trema</taxon>
    </lineage>
</organism>
<dbReference type="InterPro" id="IPR052929">
    <property type="entry name" value="RNase_H-like_EbsB-rel"/>
</dbReference>
<keyword evidence="3" id="KW-1185">Reference proteome</keyword>
<dbReference type="GO" id="GO:0003676">
    <property type="term" value="F:nucleic acid binding"/>
    <property type="evidence" value="ECO:0007669"/>
    <property type="project" value="InterPro"/>
</dbReference>
<proteinExistence type="predicted"/>
<evidence type="ECO:0000313" key="2">
    <source>
        <dbReference type="EMBL" id="PON98646.1"/>
    </source>
</evidence>
<feature type="domain" description="RNase H type-1" evidence="1">
    <location>
        <begin position="8"/>
        <end position="98"/>
    </location>
</feature>
<dbReference type="PANTHER" id="PTHR47074:SF79">
    <property type="entry name" value="PUTATIVE-RELATED"/>
    <property type="match status" value="1"/>
</dbReference>
<dbReference type="PANTHER" id="PTHR47074">
    <property type="entry name" value="BNAC02G40300D PROTEIN"/>
    <property type="match status" value="1"/>
</dbReference>
<dbReference type="GO" id="GO:0004523">
    <property type="term" value="F:RNA-DNA hybrid ribonuclease activity"/>
    <property type="evidence" value="ECO:0007669"/>
    <property type="project" value="InterPro"/>
</dbReference>
<dbReference type="OrthoDB" id="1428651at2759"/>